<evidence type="ECO:0000259" key="2">
    <source>
        <dbReference type="PROSITE" id="PS51462"/>
    </source>
</evidence>
<dbReference type="PANTHER" id="PTHR11839">
    <property type="entry name" value="UDP/ADP-SUGAR PYROPHOSPHATASE"/>
    <property type="match status" value="1"/>
</dbReference>
<dbReference type="SUPFAM" id="SSF55811">
    <property type="entry name" value="Nudix"/>
    <property type="match status" value="1"/>
</dbReference>
<dbReference type="GO" id="GO:0005829">
    <property type="term" value="C:cytosol"/>
    <property type="evidence" value="ECO:0007669"/>
    <property type="project" value="TreeGrafter"/>
</dbReference>
<dbReference type="EMBL" id="CAEZVY010000097">
    <property type="protein sequence ID" value="CAB4646352.1"/>
    <property type="molecule type" value="Genomic_DNA"/>
</dbReference>
<dbReference type="GO" id="GO:0016787">
    <property type="term" value="F:hydrolase activity"/>
    <property type="evidence" value="ECO:0007669"/>
    <property type="project" value="UniProtKB-KW"/>
</dbReference>
<dbReference type="PANTHER" id="PTHR11839:SF31">
    <property type="entry name" value="ADP-RIBOSE PYROPHOSPHATASE"/>
    <property type="match status" value="1"/>
</dbReference>
<feature type="domain" description="Nudix hydrolase" evidence="2">
    <location>
        <begin position="1"/>
        <end position="128"/>
    </location>
</feature>
<dbReference type="InterPro" id="IPR015797">
    <property type="entry name" value="NUDIX_hydrolase-like_dom_sf"/>
</dbReference>
<dbReference type="Pfam" id="PF00293">
    <property type="entry name" value="NUDIX"/>
    <property type="match status" value="1"/>
</dbReference>
<dbReference type="Gene3D" id="3.90.79.10">
    <property type="entry name" value="Nucleoside Triphosphate Pyrophosphohydrolase"/>
    <property type="match status" value="1"/>
</dbReference>
<dbReference type="GO" id="GO:0006753">
    <property type="term" value="P:nucleoside phosphate metabolic process"/>
    <property type="evidence" value="ECO:0007669"/>
    <property type="project" value="TreeGrafter"/>
</dbReference>
<gene>
    <name evidence="3" type="ORF">UFOPK2158_00949</name>
</gene>
<sequence>MGIVAISDVGDVMMIRQYRHAIRSLNWEIPAGLLDIPGEDPLECAKRELAEEADLEADHWDHLMTLNTTPGGSNEFIQIYVATGLRPLTHNYVREGEEADLEKRFIPLVDVVSAIMQGNIRNQIAVTAVLAAYVQQRQL</sequence>
<dbReference type="GO" id="GO:0019693">
    <property type="term" value="P:ribose phosphate metabolic process"/>
    <property type="evidence" value="ECO:0007669"/>
    <property type="project" value="TreeGrafter"/>
</dbReference>
<dbReference type="PROSITE" id="PS51462">
    <property type="entry name" value="NUDIX"/>
    <property type="match status" value="1"/>
</dbReference>
<reference evidence="3" key="1">
    <citation type="submission" date="2020-05" db="EMBL/GenBank/DDBJ databases">
        <authorList>
            <person name="Chiriac C."/>
            <person name="Salcher M."/>
            <person name="Ghai R."/>
            <person name="Kavagutti S V."/>
        </authorList>
    </citation>
    <scope>NUCLEOTIDE SEQUENCE</scope>
</reference>
<dbReference type="InterPro" id="IPR000086">
    <property type="entry name" value="NUDIX_hydrolase_dom"/>
</dbReference>
<protein>
    <submittedName>
        <fullName evidence="3">Unannotated protein</fullName>
    </submittedName>
</protein>
<name>A0A6J6KAB9_9ZZZZ</name>
<keyword evidence="1" id="KW-0378">Hydrolase</keyword>
<evidence type="ECO:0000256" key="1">
    <source>
        <dbReference type="ARBA" id="ARBA00022801"/>
    </source>
</evidence>
<accession>A0A6J6KAB9</accession>
<evidence type="ECO:0000313" key="3">
    <source>
        <dbReference type="EMBL" id="CAB4646352.1"/>
    </source>
</evidence>
<dbReference type="AlphaFoldDB" id="A0A6J6KAB9"/>
<proteinExistence type="predicted"/>
<organism evidence="3">
    <name type="scientific">freshwater metagenome</name>
    <dbReference type="NCBI Taxonomy" id="449393"/>
    <lineage>
        <taxon>unclassified sequences</taxon>
        <taxon>metagenomes</taxon>
        <taxon>ecological metagenomes</taxon>
    </lineage>
</organism>